<dbReference type="AlphaFoldDB" id="A0A409XQQ3"/>
<comment type="caution">
    <text evidence="2">The sequence shown here is derived from an EMBL/GenBank/DDBJ whole genome shotgun (WGS) entry which is preliminary data.</text>
</comment>
<dbReference type="EMBL" id="NHYD01000862">
    <property type="protein sequence ID" value="PPQ93047.1"/>
    <property type="molecule type" value="Genomic_DNA"/>
</dbReference>
<evidence type="ECO:0000313" key="2">
    <source>
        <dbReference type="EMBL" id="PPQ93047.1"/>
    </source>
</evidence>
<feature type="compositionally biased region" description="Polar residues" evidence="1">
    <location>
        <begin position="27"/>
        <end position="43"/>
    </location>
</feature>
<evidence type="ECO:0000313" key="3">
    <source>
        <dbReference type="Proteomes" id="UP000283269"/>
    </source>
</evidence>
<sequence>MEKDNRTIGEPSKSKAAPNAPPGTGTCPGTSAATTPMLLTSDNGIKYQPLSPPKTQDDRTRTRGGFGIKGTVQVQGHAGVDVPGLGTHPRTVNRLWDQRHGPSPRPCWG</sequence>
<gene>
    <name evidence="2" type="ORF">CVT25_011918</name>
</gene>
<organism evidence="2 3">
    <name type="scientific">Psilocybe cyanescens</name>
    <dbReference type="NCBI Taxonomy" id="93625"/>
    <lineage>
        <taxon>Eukaryota</taxon>
        <taxon>Fungi</taxon>
        <taxon>Dikarya</taxon>
        <taxon>Basidiomycota</taxon>
        <taxon>Agaricomycotina</taxon>
        <taxon>Agaricomycetes</taxon>
        <taxon>Agaricomycetidae</taxon>
        <taxon>Agaricales</taxon>
        <taxon>Agaricineae</taxon>
        <taxon>Strophariaceae</taxon>
        <taxon>Psilocybe</taxon>
    </lineage>
</organism>
<reference evidence="2 3" key="1">
    <citation type="journal article" date="2018" name="Evol. Lett.">
        <title>Horizontal gene cluster transfer increased hallucinogenic mushroom diversity.</title>
        <authorList>
            <person name="Reynolds H.T."/>
            <person name="Vijayakumar V."/>
            <person name="Gluck-Thaler E."/>
            <person name="Korotkin H.B."/>
            <person name="Matheny P.B."/>
            <person name="Slot J.C."/>
        </authorList>
    </citation>
    <scope>NUCLEOTIDE SEQUENCE [LARGE SCALE GENOMIC DNA]</scope>
    <source>
        <strain evidence="2 3">2631</strain>
    </source>
</reference>
<accession>A0A409XQQ3</accession>
<feature type="region of interest" description="Disordered" evidence="1">
    <location>
        <begin position="1"/>
        <end position="109"/>
    </location>
</feature>
<keyword evidence="3" id="KW-1185">Reference proteome</keyword>
<dbReference type="InParanoid" id="A0A409XQQ3"/>
<name>A0A409XQQ3_PSICY</name>
<proteinExistence type="predicted"/>
<dbReference type="Proteomes" id="UP000283269">
    <property type="component" value="Unassembled WGS sequence"/>
</dbReference>
<evidence type="ECO:0000256" key="1">
    <source>
        <dbReference type="SAM" id="MobiDB-lite"/>
    </source>
</evidence>
<protein>
    <submittedName>
        <fullName evidence="2">Uncharacterized protein</fullName>
    </submittedName>
</protein>